<evidence type="ECO:0000313" key="6">
    <source>
        <dbReference type="Proteomes" id="UP000465622"/>
    </source>
</evidence>
<dbReference type="InterPro" id="IPR002938">
    <property type="entry name" value="FAD-bd"/>
</dbReference>
<proteinExistence type="predicted"/>
<dbReference type="RefSeq" id="WP_063835119.1">
    <property type="nucleotide sequence ID" value="NZ_AP022567.1"/>
</dbReference>
<reference evidence="5 6" key="1">
    <citation type="journal article" date="2019" name="Emerg. Microbes Infect.">
        <title>Comprehensive subspecies identification of 175 nontuberculous mycobacteria species based on 7547 genomic profiles.</title>
        <authorList>
            <person name="Matsumoto Y."/>
            <person name="Kinjo T."/>
            <person name="Motooka D."/>
            <person name="Nabeya D."/>
            <person name="Jung N."/>
            <person name="Uechi K."/>
            <person name="Horii T."/>
            <person name="Iida T."/>
            <person name="Fujita J."/>
            <person name="Nakamura S."/>
        </authorList>
    </citation>
    <scope>NUCLEOTIDE SEQUENCE [LARGE SCALE GENOMIC DNA]</scope>
    <source>
        <strain evidence="5 6">JCM 12375</strain>
    </source>
</reference>
<keyword evidence="2" id="KW-0285">Flavoprotein</keyword>
<dbReference type="Gene3D" id="3.40.30.120">
    <property type="match status" value="1"/>
</dbReference>
<sequence length="543" mass="58553">MTKSSDPVVIVGGGPVGIGTALELARHGVRTVILEARNRGEYNLARTNLTNMRSMEHFRRWGIADDLRSNDPVEQEFARSVTYVTALNGHVVLDLTQMLAFDFRVPFSSDRPVWAPNDAIEKTFQDAAVGNSLIDIRFGCTMTGFEQYADTVRVNYEDSSGAAATAFADYLIAADGSRSTIRKALGVRMEGIPDLAQFSIWNIHAPELKDQIDVGKSSFVLFVNEHRDYAMLIPQGNDHYEFGFAVEDADGDSWPLAQQALYRNVGFEFGAAPVSGGAVTIRSLLAPNFRYGRVLLAGDAAHLISPMGGFGMNLGIGDAADLGWKLAGVLQGWGGPALLDSYAEERRPVIAWIQDACLVNTERSPASFARDNISASTPEGVALREAIGDEIRLVKQAEFQSFGAQLGSHYHGSSIVVSDGTEPPALTQGIYEPSATPGCRAPHVWIDDQTSLYDRFGVGFTLLVTGDQPIDTSEFETAAKDRGMPLDVLAVSTVVIRETYGTALVLIRPDQHIAWRGDCLPADVGAVLDAVRGAGALPTKGSV</sequence>
<keyword evidence="5" id="KW-0560">Oxidoreductase</keyword>
<evidence type="ECO:0000313" key="5">
    <source>
        <dbReference type="EMBL" id="BBX32366.1"/>
    </source>
</evidence>
<dbReference type="PANTHER" id="PTHR43004">
    <property type="entry name" value="TRK SYSTEM POTASSIUM UPTAKE PROTEIN"/>
    <property type="match status" value="1"/>
</dbReference>
<protein>
    <submittedName>
        <fullName evidence="5">Monooxygenase</fullName>
    </submittedName>
</protein>
<dbReference type="InterPro" id="IPR050641">
    <property type="entry name" value="RIFMO-like"/>
</dbReference>
<dbReference type="InterPro" id="IPR036188">
    <property type="entry name" value="FAD/NAD-bd_sf"/>
</dbReference>
<keyword evidence="3" id="KW-0274">FAD</keyword>
<evidence type="ECO:0000256" key="3">
    <source>
        <dbReference type="ARBA" id="ARBA00022827"/>
    </source>
</evidence>
<dbReference type="Gene3D" id="3.30.9.10">
    <property type="entry name" value="D-Amino Acid Oxidase, subunit A, domain 2"/>
    <property type="match status" value="1"/>
</dbReference>
<name>A0ABM7HPA5_MYCME</name>
<accession>A0ABM7HPA5</accession>
<keyword evidence="5" id="KW-0503">Monooxygenase</keyword>
<gene>
    <name evidence="5" type="primary">cadA</name>
    <name evidence="5" type="ORF">MMAGJ_16480</name>
</gene>
<dbReference type="NCBIfam" id="NF004780">
    <property type="entry name" value="PRK06126.1"/>
    <property type="match status" value="1"/>
</dbReference>
<dbReference type="SUPFAM" id="SSF51905">
    <property type="entry name" value="FAD/NAD(P)-binding domain"/>
    <property type="match status" value="1"/>
</dbReference>
<keyword evidence="6" id="KW-1185">Reference proteome</keyword>
<feature type="domain" description="FAD-binding" evidence="4">
    <location>
        <begin position="7"/>
        <end position="351"/>
    </location>
</feature>
<dbReference type="GO" id="GO:0004497">
    <property type="term" value="F:monooxygenase activity"/>
    <property type="evidence" value="ECO:0007669"/>
    <property type="project" value="UniProtKB-KW"/>
</dbReference>
<dbReference type="EMBL" id="AP022567">
    <property type="protein sequence ID" value="BBX32366.1"/>
    <property type="molecule type" value="Genomic_DNA"/>
</dbReference>
<dbReference type="PANTHER" id="PTHR43004:SF19">
    <property type="entry name" value="BINDING MONOOXYGENASE, PUTATIVE (JCVI)-RELATED"/>
    <property type="match status" value="1"/>
</dbReference>
<dbReference type="PRINTS" id="PR00420">
    <property type="entry name" value="RNGMNOXGNASE"/>
</dbReference>
<evidence type="ECO:0000256" key="1">
    <source>
        <dbReference type="ARBA" id="ARBA00001974"/>
    </source>
</evidence>
<comment type="cofactor">
    <cofactor evidence="1">
        <name>FAD</name>
        <dbReference type="ChEBI" id="CHEBI:57692"/>
    </cofactor>
</comment>
<dbReference type="Gene3D" id="3.50.50.60">
    <property type="entry name" value="FAD/NAD(P)-binding domain"/>
    <property type="match status" value="1"/>
</dbReference>
<evidence type="ECO:0000259" key="4">
    <source>
        <dbReference type="Pfam" id="PF01494"/>
    </source>
</evidence>
<dbReference type="Pfam" id="PF01494">
    <property type="entry name" value="FAD_binding_3"/>
    <property type="match status" value="1"/>
</dbReference>
<dbReference type="Proteomes" id="UP000465622">
    <property type="component" value="Chromosome"/>
</dbReference>
<dbReference type="Pfam" id="PF21274">
    <property type="entry name" value="Rng_hyd_C"/>
    <property type="match status" value="1"/>
</dbReference>
<evidence type="ECO:0000256" key="2">
    <source>
        <dbReference type="ARBA" id="ARBA00022630"/>
    </source>
</evidence>
<organism evidence="5 6">
    <name type="scientific">Mycolicibacterium mageritense</name>
    <name type="common">Mycobacterium mageritense</name>
    <dbReference type="NCBI Taxonomy" id="53462"/>
    <lineage>
        <taxon>Bacteria</taxon>
        <taxon>Bacillati</taxon>
        <taxon>Actinomycetota</taxon>
        <taxon>Actinomycetes</taxon>
        <taxon>Mycobacteriales</taxon>
        <taxon>Mycobacteriaceae</taxon>
        <taxon>Mycolicibacterium</taxon>
    </lineage>
</organism>